<reference evidence="2" key="2">
    <citation type="submission" date="2021-04" db="EMBL/GenBank/DDBJ databases">
        <authorList>
            <person name="Gilroy R."/>
        </authorList>
    </citation>
    <scope>NUCLEOTIDE SEQUENCE</scope>
    <source>
        <strain evidence="2">ChiHjej12B11-24981</strain>
    </source>
</reference>
<protein>
    <recommendedName>
        <fullName evidence="4">Transmembrane protein</fullName>
    </recommendedName>
</protein>
<evidence type="ECO:0000313" key="2">
    <source>
        <dbReference type="EMBL" id="HIZ02121.1"/>
    </source>
</evidence>
<name>A0A9D2CX54_9BACE</name>
<evidence type="ECO:0000256" key="1">
    <source>
        <dbReference type="SAM" id="Phobius"/>
    </source>
</evidence>
<feature type="transmembrane region" description="Helical" evidence="1">
    <location>
        <begin position="121"/>
        <end position="146"/>
    </location>
</feature>
<feature type="transmembrane region" description="Helical" evidence="1">
    <location>
        <begin position="12"/>
        <end position="28"/>
    </location>
</feature>
<feature type="non-terminal residue" evidence="2">
    <location>
        <position position="245"/>
    </location>
</feature>
<evidence type="ECO:0000313" key="3">
    <source>
        <dbReference type="Proteomes" id="UP000824023"/>
    </source>
</evidence>
<gene>
    <name evidence="2" type="ORF">H9819_07735</name>
</gene>
<keyword evidence="1" id="KW-0812">Transmembrane</keyword>
<keyword evidence="1" id="KW-0472">Membrane</keyword>
<feature type="transmembrane region" description="Helical" evidence="1">
    <location>
        <begin position="81"/>
        <end position="100"/>
    </location>
</feature>
<evidence type="ECO:0008006" key="4">
    <source>
        <dbReference type="Google" id="ProtNLM"/>
    </source>
</evidence>
<proteinExistence type="predicted"/>
<feature type="transmembrane region" description="Helical" evidence="1">
    <location>
        <begin position="34"/>
        <end position="50"/>
    </location>
</feature>
<accession>A0A9D2CX54</accession>
<dbReference type="AlphaFoldDB" id="A0A9D2CX54"/>
<feature type="transmembrane region" description="Helical" evidence="1">
    <location>
        <begin position="166"/>
        <end position="183"/>
    </location>
</feature>
<feature type="transmembrane region" description="Helical" evidence="1">
    <location>
        <begin position="57"/>
        <end position="75"/>
    </location>
</feature>
<sequence length="245" mass="27291">MNHTQVLSPKFNLSLGFLPGVVAMIAGFFIKPDIALYAGAGLGLLLCLLNPHRMLPLLLYGTTGMLLLTMWIPFFQSSDRLPLLIEGSIACPSLLLLLFGQKWANHLSHPSNEQRRKFIQSIEAAIVSARILVVLVLLHLVLLLIAHFFASDIPGLHTFLFETMPLGIFIATILLNQMGLCYFNKRLRRISFVPVVNTLGNVIGKKPLLATILRSDKKAIFPVVRIAITAYNMLYLLPRPQTCFC</sequence>
<dbReference type="Proteomes" id="UP000824023">
    <property type="component" value="Unassembled WGS sequence"/>
</dbReference>
<keyword evidence="1" id="KW-1133">Transmembrane helix</keyword>
<dbReference type="EMBL" id="DXCK01000105">
    <property type="protein sequence ID" value="HIZ02121.1"/>
    <property type="molecule type" value="Genomic_DNA"/>
</dbReference>
<organism evidence="2 3">
    <name type="scientific">Candidatus Bacteroides merdipullorum</name>
    <dbReference type="NCBI Taxonomy" id="2838474"/>
    <lineage>
        <taxon>Bacteria</taxon>
        <taxon>Pseudomonadati</taxon>
        <taxon>Bacteroidota</taxon>
        <taxon>Bacteroidia</taxon>
        <taxon>Bacteroidales</taxon>
        <taxon>Bacteroidaceae</taxon>
        <taxon>Bacteroides</taxon>
    </lineage>
</organism>
<comment type="caution">
    <text evidence="2">The sequence shown here is derived from an EMBL/GenBank/DDBJ whole genome shotgun (WGS) entry which is preliminary data.</text>
</comment>
<reference evidence="2" key="1">
    <citation type="journal article" date="2021" name="PeerJ">
        <title>Extensive microbial diversity within the chicken gut microbiome revealed by metagenomics and culture.</title>
        <authorList>
            <person name="Gilroy R."/>
            <person name="Ravi A."/>
            <person name="Getino M."/>
            <person name="Pursley I."/>
            <person name="Horton D.L."/>
            <person name="Alikhan N.F."/>
            <person name="Baker D."/>
            <person name="Gharbi K."/>
            <person name="Hall N."/>
            <person name="Watson M."/>
            <person name="Adriaenssens E.M."/>
            <person name="Foster-Nyarko E."/>
            <person name="Jarju S."/>
            <person name="Secka A."/>
            <person name="Antonio M."/>
            <person name="Oren A."/>
            <person name="Chaudhuri R.R."/>
            <person name="La Ragione R."/>
            <person name="Hildebrand F."/>
            <person name="Pallen M.J."/>
        </authorList>
    </citation>
    <scope>NUCLEOTIDE SEQUENCE</scope>
    <source>
        <strain evidence="2">ChiHjej12B11-24981</strain>
    </source>
</reference>